<dbReference type="InterPro" id="IPR014710">
    <property type="entry name" value="RmlC-like_jellyroll"/>
</dbReference>
<keyword evidence="4" id="KW-0479">Metal-binding</keyword>
<feature type="chain" id="PRO_5038781871" description="cysteine dioxygenase" evidence="8">
    <location>
        <begin position="23"/>
        <end position="257"/>
    </location>
</feature>
<evidence type="ECO:0000256" key="3">
    <source>
        <dbReference type="ARBA" id="ARBA00013133"/>
    </source>
</evidence>
<keyword evidence="10" id="KW-1185">Reference proteome</keyword>
<dbReference type="AlphaFoldDB" id="A0A9E7EWG1"/>
<keyword evidence="8" id="KW-0732">Signal</keyword>
<name>A0A9E7EWG1_9LILI</name>
<evidence type="ECO:0000256" key="5">
    <source>
        <dbReference type="ARBA" id="ARBA00023002"/>
    </source>
</evidence>
<keyword evidence="9" id="KW-0223">Dioxygenase</keyword>
<dbReference type="GO" id="GO:0070483">
    <property type="term" value="P:detection of hypoxia"/>
    <property type="evidence" value="ECO:0007669"/>
    <property type="project" value="UniProtKB-ARBA"/>
</dbReference>
<dbReference type="GO" id="GO:0017172">
    <property type="term" value="F:cysteine dioxygenase activity"/>
    <property type="evidence" value="ECO:0007669"/>
    <property type="project" value="UniProtKB-EC"/>
</dbReference>
<dbReference type="EC" id="1.13.11.20" evidence="3"/>
<feature type="signal peptide" evidence="8">
    <location>
        <begin position="1"/>
        <end position="22"/>
    </location>
</feature>
<dbReference type="EMBL" id="CP097504">
    <property type="protein sequence ID" value="URD85240.1"/>
    <property type="molecule type" value="Genomic_DNA"/>
</dbReference>
<evidence type="ECO:0000313" key="9">
    <source>
        <dbReference type="EMBL" id="URD85240.1"/>
    </source>
</evidence>
<organism evidence="9 10">
    <name type="scientific">Musa troglodytarum</name>
    <name type="common">fe'i banana</name>
    <dbReference type="NCBI Taxonomy" id="320322"/>
    <lineage>
        <taxon>Eukaryota</taxon>
        <taxon>Viridiplantae</taxon>
        <taxon>Streptophyta</taxon>
        <taxon>Embryophyta</taxon>
        <taxon>Tracheophyta</taxon>
        <taxon>Spermatophyta</taxon>
        <taxon>Magnoliopsida</taxon>
        <taxon>Liliopsida</taxon>
        <taxon>Zingiberales</taxon>
        <taxon>Musaceae</taxon>
        <taxon>Musa</taxon>
    </lineage>
</organism>
<accession>A0A9E7EWG1</accession>
<dbReference type="PANTHER" id="PTHR22966:SF67">
    <property type="entry name" value="CYSTEINE DIOXYGENASE"/>
    <property type="match status" value="1"/>
</dbReference>
<proteinExistence type="inferred from homology"/>
<dbReference type="InterPro" id="IPR011051">
    <property type="entry name" value="RmlC_Cupin_sf"/>
</dbReference>
<comment type="cofactor">
    <cofactor evidence="1">
        <name>Fe(2+)</name>
        <dbReference type="ChEBI" id="CHEBI:29033"/>
    </cofactor>
</comment>
<dbReference type="InterPro" id="IPR012864">
    <property type="entry name" value="PCO/ADO"/>
</dbReference>
<dbReference type="Pfam" id="PF07847">
    <property type="entry name" value="PCO_ADO"/>
    <property type="match status" value="1"/>
</dbReference>
<dbReference type="Gene3D" id="2.60.120.10">
    <property type="entry name" value="Jelly Rolls"/>
    <property type="match status" value="1"/>
</dbReference>
<sequence>MKISVPFLTFAIRFLLADNIDASDVGLTQNMSYFRDGASTRTLPITYLHIYECDKLSVPEDALSLHSRMISAKCFFCLTTSLFAVCNVQIGIFCLPPSAVIPLHNHPGMTVFSKLLFGSMHIKSYDWVNVPQNSNGIVNSLHFQPPGLHLAKVKTDSVFTAPCKTSVLYPEDGGNMHCFTARTSCAVLDVLGPPYSNPEDGRDCTYYNEFHYKSFSGDGNLAPAEDGVYAWLEEKKKPDDFFVVGAKYRGPKIIEQS</sequence>
<comment type="similarity">
    <text evidence="2">Belongs to the cysteine dioxygenase family.</text>
</comment>
<keyword evidence="5" id="KW-0560">Oxidoreductase</keyword>
<evidence type="ECO:0000313" key="10">
    <source>
        <dbReference type="Proteomes" id="UP001055439"/>
    </source>
</evidence>
<gene>
    <name evidence="9" type="ORF">MUK42_28559</name>
</gene>
<dbReference type="SUPFAM" id="SSF51182">
    <property type="entry name" value="RmlC-like cupins"/>
    <property type="match status" value="1"/>
</dbReference>
<evidence type="ECO:0000256" key="8">
    <source>
        <dbReference type="SAM" id="SignalP"/>
    </source>
</evidence>
<evidence type="ECO:0000256" key="6">
    <source>
        <dbReference type="ARBA" id="ARBA00023004"/>
    </source>
</evidence>
<dbReference type="Proteomes" id="UP001055439">
    <property type="component" value="Chromosome 2"/>
</dbReference>
<evidence type="ECO:0000256" key="7">
    <source>
        <dbReference type="ARBA" id="ARBA00024284"/>
    </source>
</evidence>
<evidence type="ECO:0000256" key="2">
    <source>
        <dbReference type="ARBA" id="ARBA00006622"/>
    </source>
</evidence>
<evidence type="ECO:0000256" key="4">
    <source>
        <dbReference type="ARBA" id="ARBA00022723"/>
    </source>
</evidence>
<evidence type="ECO:0000256" key="1">
    <source>
        <dbReference type="ARBA" id="ARBA00001954"/>
    </source>
</evidence>
<reference evidence="9" key="1">
    <citation type="submission" date="2022-05" db="EMBL/GenBank/DDBJ databases">
        <title>The Musa troglodytarum L. genome provides insights into the mechanism of non-climacteric behaviour and enrichment of carotenoids.</title>
        <authorList>
            <person name="Wang J."/>
        </authorList>
    </citation>
    <scope>NUCLEOTIDE SEQUENCE</scope>
    <source>
        <tissue evidence="9">Leaf</tissue>
    </source>
</reference>
<keyword evidence="6" id="KW-0408">Iron</keyword>
<comment type="catalytic activity">
    <reaction evidence="7">
        <text>L-cysteine + O2 = 3-sulfino-L-alanine + H(+)</text>
        <dbReference type="Rhea" id="RHEA:20441"/>
        <dbReference type="ChEBI" id="CHEBI:15378"/>
        <dbReference type="ChEBI" id="CHEBI:15379"/>
        <dbReference type="ChEBI" id="CHEBI:35235"/>
        <dbReference type="ChEBI" id="CHEBI:61085"/>
        <dbReference type="EC" id="1.13.11.20"/>
    </reaction>
    <physiologicalReaction direction="left-to-right" evidence="7">
        <dbReference type="Rhea" id="RHEA:20442"/>
    </physiologicalReaction>
</comment>
<dbReference type="OrthoDB" id="271433at2759"/>
<dbReference type="GO" id="GO:0046872">
    <property type="term" value="F:metal ion binding"/>
    <property type="evidence" value="ECO:0007669"/>
    <property type="project" value="UniProtKB-KW"/>
</dbReference>
<dbReference type="CDD" id="cd20289">
    <property type="entry name" value="cupin_ADO"/>
    <property type="match status" value="1"/>
</dbReference>
<dbReference type="PANTHER" id="PTHR22966">
    <property type="entry name" value="2-AMINOETHANETHIOL DIOXYGENASE"/>
    <property type="match status" value="1"/>
</dbReference>
<protein>
    <recommendedName>
        <fullName evidence="3">cysteine dioxygenase</fullName>
        <ecNumber evidence="3">1.13.11.20</ecNumber>
    </recommendedName>
</protein>